<evidence type="ECO:0000256" key="4">
    <source>
        <dbReference type="SAM" id="MobiDB-lite"/>
    </source>
</evidence>
<dbReference type="GO" id="GO:0007029">
    <property type="term" value="P:endoplasmic reticulum organization"/>
    <property type="evidence" value="ECO:0007669"/>
    <property type="project" value="TreeGrafter"/>
</dbReference>
<protein>
    <submittedName>
        <fullName evidence="6">PHB domain-containing protein</fullName>
    </submittedName>
</protein>
<reference evidence="6" key="1">
    <citation type="submission" date="2016-11" db="UniProtKB">
        <authorList>
            <consortium name="WormBaseParasite"/>
        </authorList>
    </citation>
    <scope>IDENTIFICATION</scope>
</reference>
<feature type="compositionally biased region" description="Polar residues" evidence="4">
    <location>
        <begin position="308"/>
        <end position="325"/>
    </location>
</feature>
<evidence type="ECO:0000313" key="5">
    <source>
        <dbReference type="Proteomes" id="UP000095280"/>
    </source>
</evidence>
<organism evidence="5 6">
    <name type="scientific">Macrostomum lignano</name>
    <dbReference type="NCBI Taxonomy" id="282301"/>
    <lineage>
        <taxon>Eukaryota</taxon>
        <taxon>Metazoa</taxon>
        <taxon>Spiralia</taxon>
        <taxon>Lophotrochozoa</taxon>
        <taxon>Platyhelminthes</taxon>
        <taxon>Rhabditophora</taxon>
        <taxon>Macrostomorpha</taxon>
        <taxon>Macrostomida</taxon>
        <taxon>Macrostomidae</taxon>
        <taxon>Macrostomum</taxon>
    </lineage>
</organism>
<proteinExistence type="predicted"/>
<feature type="compositionally biased region" description="Pro residues" evidence="4">
    <location>
        <begin position="678"/>
        <end position="696"/>
    </location>
</feature>
<keyword evidence="2" id="KW-0853">WD repeat</keyword>
<feature type="region of interest" description="Disordered" evidence="4">
    <location>
        <begin position="305"/>
        <end position="389"/>
    </location>
</feature>
<feature type="compositionally biased region" description="Low complexity" evidence="4">
    <location>
        <begin position="665"/>
        <end position="674"/>
    </location>
</feature>
<dbReference type="AlphaFoldDB" id="A0A1I8FSY6"/>
<feature type="compositionally biased region" description="Low complexity" evidence="4">
    <location>
        <begin position="616"/>
        <end position="631"/>
    </location>
</feature>
<feature type="compositionally biased region" description="Low complexity" evidence="4">
    <location>
        <begin position="331"/>
        <end position="342"/>
    </location>
</feature>
<dbReference type="GO" id="GO:0070971">
    <property type="term" value="C:endoplasmic reticulum exit site"/>
    <property type="evidence" value="ECO:0007669"/>
    <property type="project" value="TreeGrafter"/>
</dbReference>
<keyword evidence="5" id="KW-1185">Reference proteome</keyword>
<dbReference type="PANTHER" id="PTHR13923:SF11">
    <property type="entry name" value="SECRETORY 31, ISOFORM D"/>
    <property type="match status" value="1"/>
</dbReference>
<dbReference type="GO" id="GO:0090110">
    <property type="term" value="P:COPII-coated vesicle cargo loading"/>
    <property type="evidence" value="ECO:0007669"/>
    <property type="project" value="TreeGrafter"/>
</dbReference>
<dbReference type="WBParaSite" id="maker-unitig_7989-snap-gene-0.1-mRNA-1">
    <property type="protein sequence ID" value="maker-unitig_7989-snap-gene-0.1-mRNA-1"/>
    <property type="gene ID" value="maker-unitig_7989-snap-gene-0.1"/>
</dbReference>
<feature type="compositionally biased region" description="Basic and acidic residues" evidence="4">
    <location>
        <begin position="350"/>
        <end position="369"/>
    </location>
</feature>
<keyword evidence="3" id="KW-0677">Repeat</keyword>
<dbReference type="GO" id="GO:0005198">
    <property type="term" value="F:structural molecule activity"/>
    <property type="evidence" value="ECO:0007669"/>
    <property type="project" value="TreeGrafter"/>
</dbReference>
<evidence type="ECO:0000313" key="6">
    <source>
        <dbReference type="WBParaSite" id="maker-unitig_7989-snap-gene-0.1-mRNA-1"/>
    </source>
</evidence>
<dbReference type="Gene3D" id="1.20.940.10">
    <property type="entry name" value="Functional domain of the splicing factor Prp18"/>
    <property type="match status" value="1"/>
</dbReference>
<dbReference type="InterPro" id="IPR040251">
    <property type="entry name" value="SEC31-like"/>
</dbReference>
<feature type="region of interest" description="Disordered" evidence="4">
    <location>
        <begin position="600"/>
        <end position="703"/>
    </location>
</feature>
<dbReference type="GO" id="GO:0030127">
    <property type="term" value="C:COPII vesicle coat"/>
    <property type="evidence" value="ECO:0007669"/>
    <property type="project" value="TreeGrafter"/>
</dbReference>
<sequence>HGVDADLPWRPCWPTTPPGKLVRCYNPERLATSLANQPRCSPSLSQPRSVRGALDFEFLSKESAVHGRPANREIIVGHLLIPAPRWPPALARVLPATMYSALLRTVRVANPAACLASDDDQTTWLQMWEPAIRPPRQCSSSTAHTKGILSMPARSVLHPDYLLYYHPGDSQLICCGIPNCRLSSGRNCMLSYSAKPVGIYDSAWSPKHPLLFVAPAPWTDTLSVLNILAAADGRKIHQRPQQQRYAGNSVQTVQRSVCPGGTAVVASQRVGYSSRQSAKMDAAPLRRPFRLSAAACVSLGCDAAATASRGQPQQKQNRQAKSSRWFTEPGAGARAAATWSRALRLKRRSRLSEKGEDKSEAEAAAKAETDEFQAPSPRSPKRLGLGLGHGGRAPEDADTLTMRFTTPCSYVVQHDSGTSAATSWELAAHSCLAFALTYASAEEFAELAEQIGRRILAKPTAGGSRLQLLAALRYLQPAAVTGELKSNGFRAHLHLASSRSAVLPPISVFRRAPSNPYAVFGHVTSQQQQQQRSSSSHVQPGRQSAYQPNLLAMLPIGGPIHLIQLCLLRARRYSQCQCSRLSAKGPAAAHLLLDVPAAPPPPRLSQLATNPHSMCSRQAASSASRRPQAPSIRLSRAISSTKAGLRRLERSASDSAAQAPPPPANLYNPAAYVAQHPPGLPQPPHANPLTAPPPISQMPTANRQRFRRCRSICCRCRCHRASQPAVLPDQFKHFPRVLGDLVGACRLQSAATSRKRQVTVKMDDVERKLAALYELLAQNKLSQPVLDGLTAIVQNLQQKAMQEALGWGVKVLVQTAIEVGVTPEQAAGIDD</sequence>
<evidence type="ECO:0000256" key="3">
    <source>
        <dbReference type="ARBA" id="ARBA00022737"/>
    </source>
</evidence>
<keyword evidence="1" id="KW-0813">Transport</keyword>
<dbReference type="PANTHER" id="PTHR13923">
    <property type="entry name" value="SEC31-RELATED PROTEIN"/>
    <property type="match status" value="1"/>
</dbReference>
<accession>A0A1I8FSY6</accession>
<name>A0A1I8FSY6_9PLAT</name>
<dbReference type="Proteomes" id="UP000095280">
    <property type="component" value="Unplaced"/>
</dbReference>
<evidence type="ECO:0000256" key="2">
    <source>
        <dbReference type="ARBA" id="ARBA00022574"/>
    </source>
</evidence>
<evidence type="ECO:0000256" key="1">
    <source>
        <dbReference type="ARBA" id="ARBA00022448"/>
    </source>
</evidence>